<comment type="caution">
    <text evidence="1">The sequence shown here is derived from an EMBL/GenBank/DDBJ whole genome shotgun (WGS) entry which is preliminary data.</text>
</comment>
<proteinExistence type="predicted"/>
<dbReference type="RefSeq" id="WP_244769263.1">
    <property type="nucleotide sequence ID" value="NZ_BSOP01000073.1"/>
</dbReference>
<sequence>MPLQIGDDVYVRRSLLGLKDDDISPFYRTTVRARTNRSVQVDQPGGGLSELIATSKVATSFGVLIVRIGDFNEDGLLDPLAKSVLHYCRMLLPGDSVRLIELRTEAELMTLWGTLHGMCEQVVLVGHGDPGGFLFGNDNVAPARLAEIFSAPNPKAKEFISLGCQTGKAEFGKVFSASPCASEFIAPFHSVHGCVASLFTQTYLSERLLASYSTKVAFNHARDDLLGAVSFRLWRNGNLEAGPKS</sequence>
<keyword evidence="2" id="KW-1185">Reference proteome</keyword>
<evidence type="ECO:0000313" key="2">
    <source>
        <dbReference type="Proteomes" id="UP001156702"/>
    </source>
</evidence>
<name>A0ABQ5ZU37_9HYPH</name>
<reference evidence="2" key="1">
    <citation type="journal article" date="2019" name="Int. J. Syst. Evol. Microbiol.">
        <title>The Global Catalogue of Microorganisms (GCM) 10K type strain sequencing project: providing services to taxonomists for standard genome sequencing and annotation.</title>
        <authorList>
            <consortium name="The Broad Institute Genomics Platform"/>
            <consortium name="The Broad Institute Genome Sequencing Center for Infectious Disease"/>
            <person name="Wu L."/>
            <person name="Ma J."/>
        </authorList>
    </citation>
    <scope>NUCLEOTIDE SEQUENCE [LARGE SCALE GENOMIC DNA]</scope>
    <source>
        <strain evidence="2">NBRC 102122</strain>
    </source>
</reference>
<accession>A0ABQ5ZU37</accession>
<dbReference type="EMBL" id="BSOP01000073">
    <property type="protein sequence ID" value="GLR55264.1"/>
    <property type="molecule type" value="Genomic_DNA"/>
</dbReference>
<evidence type="ECO:0000313" key="1">
    <source>
        <dbReference type="EMBL" id="GLR55264.1"/>
    </source>
</evidence>
<dbReference type="Proteomes" id="UP001156702">
    <property type="component" value="Unassembled WGS sequence"/>
</dbReference>
<gene>
    <name evidence="1" type="ORF">GCM10007923_64870</name>
</gene>
<evidence type="ECO:0008006" key="3">
    <source>
        <dbReference type="Google" id="ProtNLM"/>
    </source>
</evidence>
<protein>
    <recommendedName>
        <fullName evidence="3">CHAT domain-containing protein</fullName>
    </recommendedName>
</protein>
<organism evidence="1 2">
    <name type="scientific">Shinella yambaruensis</name>
    <dbReference type="NCBI Taxonomy" id="415996"/>
    <lineage>
        <taxon>Bacteria</taxon>
        <taxon>Pseudomonadati</taxon>
        <taxon>Pseudomonadota</taxon>
        <taxon>Alphaproteobacteria</taxon>
        <taxon>Hyphomicrobiales</taxon>
        <taxon>Rhizobiaceae</taxon>
        <taxon>Shinella</taxon>
    </lineage>
</organism>